<evidence type="ECO:0000313" key="4">
    <source>
        <dbReference type="Proteomes" id="UP001217476"/>
    </source>
</evidence>
<feature type="region of interest" description="Disordered" evidence="1">
    <location>
        <begin position="1"/>
        <end position="23"/>
    </location>
</feature>
<evidence type="ECO:0000259" key="2">
    <source>
        <dbReference type="Pfam" id="PF02120"/>
    </source>
</evidence>
<keyword evidence="3" id="KW-0966">Cell projection</keyword>
<dbReference type="Gene3D" id="3.30.750.140">
    <property type="match status" value="1"/>
</dbReference>
<name>A0AAJ5VW87_9HYPH</name>
<evidence type="ECO:0000313" key="3">
    <source>
        <dbReference type="EMBL" id="WEK06073.1"/>
    </source>
</evidence>
<proteinExistence type="predicted"/>
<protein>
    <submittedName>
        <fullName evidence="3">Flagellar hook-length control protein FliK</fullName>
    </submittedName>
</protein>
<dbReference type="EMBL" id="CP119312">
    <property type="protein sequence ID" value="WEK06073.1"/>
    <property type="molecule type" value="Genomic_DNA"/>
</dbReference>
<feature type="domain" description="Flagellar hook-length control protein-like C-terminal" evidence="2">
    <location>
        <begin position="492"/>
        <end position="566"/>
    </location>
</feature>
<feature type="compositionally biased region" description="Low complexity" evidence="1">
    <location>
        <begin position="151"/>
        <end position="165"/>
    </location>
</feature>
<organism evidence="3 4">
    <name type="scientific">Candidatus Devosia phytovorans</name>
    <dbReference type="NCBI Taxonomy" id="3121372"/>
    <lineage>
        <taxon>Bacteria</taxon>
        <taxon>Pseudomonadati</taxon>
        <taxon>Pseudomonadota</taxon>
        <taxon>Alphaproteobacteria</taxon>
        <taxon>Hyphomicrobiales</taxon>
        <taxon>Devosiaceae</taxon>
        <taxon>Devosia</taxon>
    </lineage>
</organism>
<feature type="region of interest" description="Disordered" evidence="1">
    <location>
        <begin position="135"/>
        <end position="200"/>
    </location>
</feature>
<reference evidence="3" key="1">
    <citation type="submission" date="2023-03" db="EMBL/GenBank/DDBJ databases">
        <title>Andean soil-derived lignocellulolytic bacterial consortium as a source of novel taxa and putative plastic-active enzymes.</title>
        <authorList>
            <person name="Diaz-Garcia L."/>
            <person name="Chuvochina M."/>
            <person name="Feuerriegel G."/>
            <person name="Bunk B."/>
            <person name="Sproer C."/>
            <person name="Streit W.R."/>
            <person name="Rodriguez L.M."/>
            <person name="Overmann J."/>
            <person name="Jimenez D.J."/>
        </authorList>
    </citation>
    <scope>NUCLEOTIDE SEQUENCE</scope>
    <source>
        <strain evidence="3">MAG 4196</strain>
    </source>
</reference>
<dbReference type="Pfam" id="PF02120">
    <property type="entry name" value="Flg_hook"/>
    <property type="match status" value="1"/>
</dbReference>
<dbReference type="InterPro" id="IPR038610">
    <property type="entry name" value="FliK-like_C_sf"/>
</dbReference>
<gene>
    <name evidence="3" type="ORF">P0Y65_07415</name>
</gene>
<evidence type="ECO:0000256" key="1">
    <source>
        <dbReference type="SAM" id="MobiDB-lite"/>
    </source>
</evidence>
<dbReference type="Proteomes" id="UP001217476">
    <property type="component" value="Chromosome"/>
</dbReference>
<sequence>MVIPPDLPRVSPQRTESLPNLPLRQGQTIEARVVGPGQNGATQVEIRGQVVSLNLPVAVNAGETIRLEVQGQGQQMRLAMQVAAQPNVPASPAPANPTQINMPLPQQPAMPAAAPPQAAVQAAQQAMVQAQFGNQPDVTAPQTPTATNLTGGQAATSAAPAQGAQVPQTGLPAQTAAAQPAAPMAPTQTPAAPANATPVTTATTVQVTQQVVPQTVAPLYPQASPGLPNPAAVAAAATALNQPAPASNTPRGDVAPVLAAAPVGGGSSNALASNTSGMPNPQQPATPQAALNQMMQNAVPRQAPVTDLTAALSSIAGKVVLPEPVARAAQMVMAGRMAIDGKLDGAALQQAVRGSGVFQEAALAKGQLPLPQTDMKSALLTLRQTLVNWLGNQAALTAVAQVPPPLKGITPRARAHDAPMLDVADAPEEIGRQLLERTESALARTRMHQHASMPDQAAKTADWSMDLPVLIGQHQTTMQLQIHRDEGGEGGSEGERGWQMRFAINLPSMGEVGAQVSLRAGTAGVMLWATEPETSAALDAEVNALREGLVEAGLKPGAVIVRHGEPHVPPPPESAGHFVDART</sequence>
<accession>A0AAJ5VW87</accession>
<keyword evidence="3" id="KW-0282">Flagellum</keyword>
<feature type="compositionally biased region" description="Low complexity" evidence="1">
    <location>
        <begin position="172"/>
        <end position="200"/>
    </location>
</feature>
<dbReference type="AlphaFoldDB" id="A0AAJ5VW87"/>
<feature type="region of interest" description="Disordered" evidence="1">
    <location>
        <begin position="266"/>
        <end position="287"/>
    </location>
</feature>
<feature type="compositionally biased region" description="Polar residues" evidence="1">
    <location>
        <begin position="135"/>
        <end position="150"/>
    </location>
</feature>
<dbReference type="InterPro" id="IPR021136">
    <property type="entry name" value="Flagellar_hook_control-like_C"/>
</dbReference>
<feature type="compositionally biased region" description="Polar residues" evidence="1">
    <location>
        <begin position="268"/>
        <end position="280"/>
    </location>
</feature>
<keyword evidence="3" id="KW-0969">Cilium</keyword>